<evidence type="ECO:0008006" key="3">
    <source>
        <dbReference type="Google" id="ProtNLM"/>
    </source>
</evidence>
<evidence type="ECO:0000313" key="1">
    <source>
        <dbReference type="EMBL" id="TGY35397.1"/>
    </source>
</evidence>
<evidence type="ECO:0000313" key="2">
    <source>
        <dbReference type="Proteomes" id="UP000306631"/>
    </source>
</evidence>
<dbReference type="RefSeq" id="WP_017354510.1">
    <property type="nucleotide sequence ID" value="NZ_SRYW01000004.1"/>
</dbReference>
<reference evidence="1 2" key="1">
    <citation type="submission" date="2019-04" db="EMBL/GenBank/DDBJ databases">
        <title>Microbes associate with the intestines of laboratory mice.</title>
        <authorList>
            <person name="Navarre W."/>
            <person name="Wong E."/>
            <person name="Huang K."/>
            <person name="Tropini C."/>
            <person name="Ng K."/>
            <person name="Yu B."/>
        </authorList>
    </citation>
    <scope>NUCLEOTIDE SEQUENCE [LARGE SCALE GENOMIC DNA]</scope>
    <source>
        <strain evidence="1 2">NM62_B4-13</strain>
    </source>
</reference>
<organism evidence="1 2">
    <name type="scientific">Stenotrophomonas maltophilia</name>
    <name type="common">Pseudomonas maltophilia</name>
    <name type="synonym">Xanthomonas maltophilia</name>
    <dbReference type="NCBI Taxonomy" id="40324"/>
    <lineage>
        <taxon>Bacteria</taxon>
        <taxon>Pseudomonadati</taxon>
        <taxon>Pseudomonadota</taxon>
        <taxon>Gammaproteobacteria</taxon>
        <taxon>Lysobacterales</taxon>
        <taxon>Lysobacteraceae</taxon>
        <taxon>Stenotrophomonas</taxon>
        <taxon>Stenotrophomonas maltophilia group</taxon>
    </lineage>
</organism>
<dbReference type="OrthoDB" id="6052841at2"/>
<accession>A0A4S2D1P7</accession>
<dbReference type="Proteomes" id="UP000306631">
    <property type="component" value="Unassembled WGS sequence"/>
</dbReference>
<dbReference type="AlphaFoldDB" id="A0A4S2D1P7"/>
<name>A0A4S2D1P7_STEMA</name>
<comment type="caution">
    <text evidence="1">The sequence shown here is derived from an EMBL/GenBank/DDBJ whole genome shotgun (WGS) entry which is preliminary data.</text>
</comment>
<proteinExistence type="predicted"/>
<gene>
    <name evidence="1" type="ORF">E5352_06695</name>
</gene>
<sequence>MADTLLTLAHLNAELDALETALLADDHERAGDCLDRLHLNQARFLAMPGALDDVAGLSALEGRQQRIMVMMMSQRDEAGRHVRHGASANRAAHAYLTAESLA</sequence>
<protein>
    <recommendedName>
        <fullName evidence="3">Flagellar protein FlgN</fullName>
    </recommendedName>
</protein>
<dbReference type="EMBL" id="SRYW01000004">
    <property type="protein sequence ID" value="TGY35397.1"/>
    <property type="molecule type" value="Genomic_DNA"/>
</dbReference>